<dbReference type="PANTHER" id="PTHR35871">
    <property type="entry name" value="EXPRESSED PROTEIN"/>
    <property type="match status" value="1"/>
</dbReference>
<dbReference type="VEuPathDB" id="FungiDB:RhiirA1_476236"/>
<evidence type="ECO:0000313" key="2">
    <source>
        <dbReference type="Proteomes" id="UP000233469"/>
    </source>
</evidence>
<gene>
    <name evidence="1" type="ORF">RhiirC2_721547</name>
</gene>
<sequence length="293" mass="33774">EARKFLRPGKNEEGWWTAEHLLDQVINYAIPIFEAKYPNAIGVFTFDNSTNHGAMAKDALNINNMNVNLGGKQARMRSTFFGPNNTFQLMVFPSNHPIFPNQPKGMKQILIERGLWYDGLIGHCQLCKLKIDDITRTDCCMHKILSLEEDFKSQKSQLQEEIEKKGHICIFYPKYHCELNYIEMYWGAAKRYTRENCNYTWSSLQKTVPEALDSITLITIRKFARKSWRKSKSNPLSIQPRMQIPGLNTSFGKPYGLSGKTLEGDFQDFLANVQGRTVKTETLKVENVKELFS</sequence>
<name>A0A2N1M5L3_9GLOM</name>
<reference evidence="1 2" key="1">
    <citation type="submission" date="2016-04" db="EMBL/GenBank/DDBJ databases">
        <title>Genome analyses suggest a sexual origin of heterokaryosis in a supposedly ancient asexual fungus.</title>
        <authorList>
            <person name="Ropars J."/>
            <person name="Sedzielewska K."/>
            <person name="Noel J."/>
            <person name="Charron P."/>
            <person name="Farinelli L."/>
            <person name="Marton T."/>
            <person name="Kruger M."/>
            <person name="Pelin A."/>
            <person name="Brachmann A."/>
            <person name="Corradi N."/>
        </authorList>
    </citation>
    <scope>NUCLEOTIDE SEQUENCE [LARGE SCALE GENOMIC DNA]</scope>
    <source>
        <strain evidence="1 2">C2</strain>
    </source>
</reference>
<dbReference type="Gene3D" id="3.30.420.10">
    <property type="entry name" value="Ribonuclease H-like superfamily/Ribonuclease H"/>
    <property type="match status" value="1"/>
</dbReference>
<reference evidence="1 2" key="2">
    <citation type="submission" date="2017-10" db="EMBL/GenBank/DDBJ databases">
        <title>Extensive intraspecific genome diversity in a model arbuscular mycorrhizal fungus.</title>
        <authorList>
            <person name="Chen E.C.H."/>
            <person name="Morin E."/>
            <person name="Baudet D."/>
            <person name="Noel J."/>
            <person name="Ndikumana S."/>
            <person name="Charron P."/>
            <person name="St-Onge C."/>
            <person name="Giorgi J."/>
            <person name="Grigoriev I.V."/>
            <person name="Roux C."/>
            <person name="Martin F.M."/>
            <person name="Corradi N."/>
        </authorList>
    </citation>
    <scope>NUCLEOTIDE SEQUENCE [LARGE SCALE GENOMIC DNA]</scope>
    <source>
        <strain evidence="1 2">C2</strain>
    </source>
</reference>
<feature type="non-terminal residue" evidence="1">
    <location>
        <position position="1"/>
    </location>
</feature>
<protein>
    <recommendedName>
        <fullName evidence="3">Tc1-like transposase DDE domain-containing protein</fullName>
    </recommendedName>
</protein>
<evidence type="ECO:0000313" key="1">
    <source>
        <dbReference type="EMBL" id="PKK56933.1"/>
    </source>
</evidence>
<evidence type="ECO:0008006" key="3">
    <source>
        <dbReference type="Google" id="ProtNLM"/>
    </source>
</evidence>
<dbReference type="EMBL" id="LLXL01004944">
    <property type="protein sequence ID" value="PKK56933.1"/>
    <property type="molecule type" value="Genomic_DNA"/>
</dbReference>
<dbReference type="PANTHER" id="PTHR35871:SF1">
    <property type="entry name" value="CXC1-LIKE CYSTEINE CLUSTER ASSOCIATED WITH KDZ TRANSPOSASES DOMAIN-CONTAINING PROTEIN"/>
    <property type="match status" value="1"/>
</dbReference>
<proteinExistence type="predicted"/>
<comment type="caution">
    <text evidence="1">The sequence shown here is derived from an EMBL/GenBank/DDBJ whole genome shotgun (WGS) entry which is preliminary data.</text>
</comment>
<dbReference type="AlphaFoldDB" id="A0A2N1M5L3"/>
<organism evidence="1 2">
    <name type="scientific">Rhizophagus irregularis</name>
    <dbReference type="NCBI Taxonomy" id="588596"/>
    <lineage>
        <taxon>Eukaryota</taxon>
        <taxon>Fungi</taxon>
        <taxon>Fungi incertae sedis</taxon>
        <taxon>Mucoromycota</taxon>
        <taxon>Glomeromycotina</taxon>
        <taxon>Glomeromycetes</taxon>
        <taxon>Glomerales</taxon>
        <taxon>Glomeraceae</taxon>
        <taxon>Rhizophagus</taxon>
    </lineage>
</organism>
<dbReference type="GO" id="GO:0003676">
    <property type="term" value="F:nucleic acid binding"/>
    <property type="evidence" value="ECO:0007669"/>
    <property type="project" value="InterPro"/>
</dbReference>
<accession>A0A2N1M5L3</accession>
<dbReference type="InterPro" id="IPR036397">
    <property type="entry name" value="RNaseH_sf"/>
</dbReference>
<dbReference type="Proteomes" id="UP000233469">
    <property type="component" value="Unassembled WGS sequence"/>
</dbReference>